<feature type="region of interest" description="Disordered" evidence="1">
    <location>
        <begin position="1"/>
        <end position="69"/>
    </location>
</feature>
<keyword evidence="2" id="KW-0812">Transmembrane</keyword>
<keyword evidence="5" id="KW-1185">Reference proteome</keyword>
<dbReference type="EMBL" id="GG745336">
    <property type="protein sequence ID" value="KNE60296.1"/>
    <property type="molecule type" value="Genomic_DNA"/>
</dbReference>
<evidence type="ECO:0000256" key="2">
    <source>
        <dbReference type="SAM" id="Phobius"/>
    </source>
</evidence>
<feature type="compositionally biased region" description="Low complexity" evidence="1">
    <location>
        <begin position="33"/>
        <end position="51"/>
    </location>
</feature>
<dbReference type="AlphaFoldDB" id="A0A0L0SCU0"/>
<dbReference type="VEuPathDB" id="FungiDB:AMAG_05699"/>
<evidence type="ECO:0000313" key="5">
    <source>
        <dbReference type="Proteomes" id="UP000054350"/>
    </source>
</evidence>
<protein>
    <recommendedName>
        <fullName evidence="3">Polymerase/histidinol phosphatase N-terminal domain-containing protein</fullName>
    </recommendedName>
</protein>
<dbReference type="SMART" id="SM00481">
    <property type="entry name" value="POLIIIAc"/>
    <property type="match status" value="1"/>
</dbReference>
<dbReference type="eggNOG" id="ENOG502RZ71">
    <property type="taxonomic scope" value="Eukaryota"/>
</dbReference>
<reference evidence="4 5" key="1">
    <citation type="submission" date="2009-11" db="EMBL/GenBank/DDBJ databases">
        <title>Annotation of Allomyces macrogynus ATCC 38327.</title>
        <authorList>
            <consortium name="The Broad Institute Genome Sequencing Platform"/>
            <person name="Russ C."/>
            <person name="Cuomo C."/>
            <person name="Burger G."/>
            <person name="Gray M.W."/>
            <person name="Holland P.W.H."/>
            <person name="King N."/>
            <person name="Lang F.B.F."/>
            <person name="Roger A.J."/>
            <person name="Ruiz-Trillo I."/>
            <person name="Young S.K."/>
            <person name="Zeng Q."/>
            <person name="Gargeya S."/>
            <person name="Fitzgerald M."/>
            <person name="Haas B."/>
            <person name="Abouelleil A."/>
            <person name="Alvarado L."/>
            <person name="Arachchi H.M."/>
            <person name="Berlin A."/>
            <person name="Chapman S.B."/>
            <person name="Gearin G."/>
            <person name="Goldberg J."/>
            <person name="Griggs A."/>
            <person name="Gujja S."/>
            <person name="Hansen M."/>
            <person name="Heiman D."/>
            <person name="Howarth C."/>
            <person name="Larimer J."/>
            <person name="Lui A."/>
            <person name="MacDonald P.J.P."/>
            <person name="McCowen C."/>
            <person name="Montmayeur A."/>
            <person name="Murphy C."/>
            <person name="Neiman D."/>
            <person name="Pearson M."/>
            <person name="Priest M."/>
            <person name="Roberts A."/>
            <person name="Saif S."/>
            <person name="Shea T."/>
            <person name="Sisk P."/>
            <person name="Stolte C."/>
            <person name="Sykes S."/>
            <person name="Wortman J."/>
            <person name="Nusbaum C."/>
            <person name="Birren B."/>
        </authorList>
    </citation>
    <scope>NUCLEOTIDE SEQUENCE [LARGE SCALE GENOMIC DNA]</scope>
    <source>
        <strain evidence="4 5">ATCC 38327</strain>
    </source>
</reference>
<feature type="domain" description="Polymerase/histidinol phosphatase N-terminal" evidence="3">
    <location>
        <begin position="261"/>
        <end position="331"/>
    </location>
</feature>
<dbReference type="PANTHER" id="PTHR42924">
    <property type="entry name" value="EXONUCLEASE"/>
    <property type="match status" value="1"/>
</dbReference>
<dbReference type="GO" id="GO:0004534">
    <property type="term" value="F:5'-3' RNA exonuclease activity"/>
    <property type="evidence" value="ECO:0007669"/>
    <property type="project" value="TreeGrafter"/>
</dbReference>
<proteinExistence type="predicted"/>
<dbReference type="NCBIfam" id="NF038032">
    <property type="entry name" value="CehA_McbA_metalo"/>
    <property type="match status" value="1"/>
</dbReference>
<dbReference type="InterPro" id="IPR052018">
    <property type="entry name" value="PHP_domain"/>
</dbReference>
<dbReference type="Proteomes" id="UP000054350">
    <property type="component" value="Unassembled WGS sequence"/>
</dbReference>
<dbReference type="Gene3D" id="3.20.20.140">
    <property type="entry name" value="Metal-dependent hydrolases"/>
    <property type="match status" value="1"/>
</dbReference>
<keyword evidence="2" id="KW-0472">Membrane</keyword>
<dbReference type="InterPro" id="IPR003141">
    <property type="entry name" value="Pol/His_phosphatase_N"/>
</dbReference>
<gene>
    <name evidence="4" type="ORF">AMAG_05699</name>
</gene>
<feature type="compositionally biased region" description="Pro residues" evidence="1">
    <location>
        <begin position="1"/>
        <end position="12"/>
    </location>
</feature>
<reference evidence="5" key="2">
    <citation type="submission" date="2009-11" db="EMBL/GenBank/DDBJ databases">
        <title>The Genome Sequence of Allomyces macrogynus strain ATCC 38327.</title>
        <authorList>
            <consortium name="The Broad Institute Genome Sequencing Platform"/>
            <person name="Russ C."/>
            <person name="Cuomo C."/>
            <person name="Shea T."/>
            <person name="Young S.K."/>
            <person name="Zeng Q."/>
            <person name="Koehrsen M."/>
            <person name="Haas B."/>
            <person name="Borodovsky M."/>
            <person name="Guigo R."/>
            <person name="Alvarado L."/>
            <person name="Berlin A."/>
            <person name="Borenstein D."/>
            <person name="Chen Z."/>
            <person name="Engels R."/>
            <person name="Freedman E."/>
            <person name="Gellesch M."/>
            <person name="Goldberg J."/>
            <person name="Griggs A."/>
            <person name="Gujja S."/>
            <person name="Heiman D."/>
            <person name="Hepburn T."/>
            <person name="Howarth C."/>
            <person name="Jen D."/>
            <person name="Larson L."/>
            <person name="Lewis B."/>
            <person name="Mehta T."/>
            <person name="Park D."/>
            <person name="Pearson M."/>
            <person name="Roberts A."/>
            <person name="Saif S."/>
            <person name="Shenoy N."/>
            <person name="Sisk P."/>
            <person name="Stolte C."/>
            <person name="Sykes S."/>
            <person name="Walk T."/>
            <person name="White J."/>
            <person name="Yandava C."/>
            <person name="Burger G."/>
            <person name="Gray M.W."/>
            <person name="Holland P.W.H."/>
            <person name="King N."/>
            <person name="Lang F.B.F."/>
            <person name="Roger A.J."/>
            <person name="Ruiz-Trillo I."/>
            <person name="Lander E."/>
            <person name="Nusbaum C."/>
        </authorList>
    </citation>
    <scope>NUCLEOTIDE SEQUENCE [LARGE SCALE GENOMIC DNA]</scope>
    <source>
        <strain evidence="5">ATCC 38327</strain>
    </source>
</reference>
<dbReference type="InterPro" id="IPR016195">
    <property type="entry name" value="Pol/histidinol_Pase-like"/>
</dbReference>
<dbReference type="GO" id="GO:0035312">
    <property type="term" value="F:5'-3' DNA exonuclease activity"/>
    <property type="evidence" value="ECO:0007669"/>
    <property type="project" value="TreeGrafter"/>
</dbReference>
<dbReference type="PANTHER" id="PTHR42924:SF3">
    <property type="entry name" value="POLYMERASE_HISTIDINOL PHOSPHATASE N-TERMINAL DOMAIN-CONTAINING PROTEIN"/>
    <property type="match status" value="1"/>
</dbReference>
<sequence length="605" mass="65475">MATPPGHPPPPQSTASTRPASALGTMATPSAVPKPASLPRPRPRSATPAPSHRLTVLTADASRRVPTSTVDPDLTVVPLDLVPPHAPLSPTRSIRKLSGATSSIAGPAAIAAAADPVAPQAPVRTSWFRPPSSIFRSSVVVADKARANAVPNSIVPATAASTTQRGHHTVVTDDPAHRPRMHSRGSQWRSRCILLFAAYLRVAIFLGLFIALILVVYYKYNGEPVAYSDLHFPWQIRPLDRGLVPLDSAFPLNNTSTLAIADLHSHSIKSDGRLTPRQLLEYALAQGYNAIAVTDHNSITGGLEAEQLALTDPQFKDRLLVIPGVEYTCCRIHLSLLGINTTITPPRASPTDDELRAVINQTHSLGGLVIVNHMPWSTQLADGYPNTPRLPNHPTRMQLIEWGVDGFEIINQNTYDVPSVQLAAQTKLLQVAGSDTHFPGPAYAWNLIDVSGFDANGTALPTSTPEPARNDGKLSSRITKPAVLAALRARRNTILFDAAGTLDRAPDLPENPTYQFFAPLLALGEALQSFYTHKRGQYAFVHGEWCHPESVSTNSAQIAAAAFWVAILVPSWIGLRATAESARQRWVDWRFAVHGWQDQSRPLVV</sequence>
<evidence type="ECO:0000259" key="3">
    <source>
        <dbReference type="SMART" id="SM00481"/>
    </source>
</evidence>
<evidence type="ECO:0000313" key="4">
    <source>
        <dbReference type="EMBL" id="KNE60296.1"/>
    </source>
</evidence>
<feature type="region of interest" description="Disordered" evidence="1">
    <location>
        <begin position="161"/>
        <end position="183"/>
    </location>
</feature>
<keyword evidence="2" id="KW-1133">Transmembrane helix</keyword>
<name>A0A0L0SCU0_ALLM3</name>
<organism evidence="4 5">
    <name type="scientific">Allomyces macrogynus (strain ATCC 38327)</name>
    <name type="common">Allomyces javanicus var. macrogynus</name>
    <dbReference type="NCBI Taxonomy" id="578462"/>
    <lineage>
        <taxon>Eukaryota</taxon>
        <taxon>Fungi</taxon>
        <taxon>Fungi incertae sedis</taxon>
        <taxon>Blastocladiomycota</taxon>
        <taxon>Blastocladiomycetes</taxon>
        <taxon>Blastocladiales</taxon>
        <taxon>Blastocladiaceae</taxon>
        <taxon>Allomyces</taxon>
    </lineage>
</organism>
<feature type="transmembrane region" description="Helical" evidence="2">
    <location>
        <begin position="193"/>
        <end position="218"/>
    </location>
</feature>
<dbReference type="OrthoDB" id="16564at2759"/>
<accession>A0A0L0SCU0</accession>
<evidence type="ECO:0000256" key="1">
    <source>
        <dbReference type="SAM" id="MobiDB-lite"/>
    </source>
</evidence>
<dbReference type="SUPFAM" id="SSF89550">
    <property type="entry name" value="PHP domain-like"/>
    <property type="match status" value="1"/>
</dbReference>